<dbReference type="SUPFAM" id="SSF56420">
    <property type="entry name" value="Peptide deformylase"/>
    <property type="match status" value="1"/>
</dbReference>
<dbReference type="PANTHER" id="PTHR10458">
    <property type="entry name" value="PEPTIDE DEFORMYLASE"/>
    <property type="match status" value="1"/>
</dbReference>
<comment type="cofactor">
    <cofactor evidence="6">
        <name>Fe(2+)</name>
        <dbReference type="ChEBI" id="CHEBI:29033"/>
    </cofactor>
    <text evidence="6">Binds 1 Fe(2+) ion.</text>
</comment>
<dbReference type="Pfam" id="PF01327">
    <property type="entry name" value="Pep_deformylase"/>
    <property type="match status" value="1"/>
</dbReference>
<comment type="catalytic activity">
    <reaction evidence="6">
        <text>N-terminal N-formyl-L-methionyl-[peptide] + H2O = N-terminal L-methionyl-[peptide] + formate</text>
        <dbReference type="Rhea" id="RHEA:24420"/>
        <dbReference type="Rhea" id="RHEA-COMP:10639"/>
        <dbReference type="Rhea" id="RHEA-COMP:10640"/>
        <dbReference type="ChEBI" id="CHEBI:15377"/>
        <dbReference type="ChEBI" id="CHEBI:15740"/>
        <dbReference type="ChEBI" id="CHEBI:49298"/>
        <dbReference type="ChEBI" id="CHEBI:64731"/>
        <dbReference type="EC" id="3.5.1.88"/>
    </reaction>
</comment>
<dbReference type="AlphaFoldDB" id="A0A397RTY1"/>
<proteinExistence type="inferred from homology"/>
<dbReference type="FunCoup" id="A0A397RTY1">
    <property type="interactions" value="13"/>
</dbReference>
<dbReference type="InterPro" id="IPR023635">
    <property type="entry name" value="Peptide_deformylase"/>
</dbReference>
<accession>A0A397RTY1</accession>
<protein>
    <recommendedName>
        <fullName evidence="6">Peptide deformylase</fullName>
        <shortName evidence="6">PDF</shortName>
        <ecNumber evidence="6">3.5.1.88</ecNumber>
    </recommendedName>
    <alternativeName>
        <fullName evidence="6">Polypeptide deformylase</fullName>
    </alternativeName>
</protein>
<evidence type="ECO:0000256" key="5">
    <source>
        <dbReference type="ARBA" id="ARBA00023004"/>
    </source>
</evidence>
<dbReference type="NCBIfam" id="TIGR00079">
    <property type="entry name" value="pept_deformyl"/>
    <property type="match status" value="1"/>
</dbReference>
<dbReference type="FunFam" id="3.90.45.10:FF:000002">
    <property type="entry name" value="Peptide deformylase"/>
    <property type="match status" value="1"/>
</dbReference>
<dbReference type="InParanoid" id="A0A397RTY1"/>
<organism evidence="7 8">
    <name type="scientific">Anaeroplasma bactoclasticum</name>
    <dbReference type="NCBI Taxonomy" id="2088"/>
    <lineage>
        <taxon>Bacteria</taxon>
        <taxon>Bacillati</taxon>
        <taxon>Mycoplasmatota</taxon>
        <taxon>Mollicutes</taxon>
        <taxon>Anaeroplasmatales</taxon>
        <taxon>Anaeroplasmataceae</taxon>
        <taxon>Anaeroplasma</taxon>
    </lineage>
</organism>
<dbReference type="EMBL" id="QXEV01000009">
    <property type="protein sequence ID" value="RIA75879.1"/>
    <property type="molecule type" value="Genomic_DNA"/>
</dbReference>
<feature type="binding site" evidence="6">
    <location>
        <position position="166"/>
    </location>
    <ligand>
        <name>Fe cation</name>
        <dbReference type="ChEBI" id="CHEBI:24875"/>
    </ligand>
</feature>
<evidence type="ECO:0000256" key="1">
    <source>
        <dbReference type="ARBA" id="ARBA00010759"/>
    </source>
</evidence>
<dbReference type="Proteomes" id="UP000266506">
    <property type="component" value="Unassembled WGS sequence"/>
</dbReference>
<dbReference type="GO" id="GO:0042586">
    <property type="term" value="F:peptide deformylase activity"/>
    <property type="evidence" value="ECO:0007669"/>
    <property type="project" value="UniProtKB-UniRule"/>
</dbReference>
<comment type="similarity">
    <text evidence="1 6">Belongs to the polypeptide deformylase family.</text>
</comment>
<keyword evidence="5 6" id="KW-0408">Iron</keyword>
<keyword evidence="3 6" id="KW-0378">Hydrolase</keyword>
<evidence type="ECO:0000256" key="6">
    <source>
        <dbReference type="HAMAP-Rule" id="MF_00163"/>
    </source>
</evidence>
<name>A0A397RTY1_9MOLU</name>
<sequence>MYLEKDIVKEGAKSLNEVCQKVSLPLSSDDEACIRGLYDYMVVSAVDELVEKYKIRPGVGIAAPQVGVQKRMFAMNCVDFLDEEQKQYFYAWINPTIVAKSQKMTYLPGGEGCLSVERSTEGLVTPRHMSIKVKGTVYDYNTRKLKNISLLLVGYPAIVFQHEYDHLDGILYTSKMYKVEELDKDIVPLYTINEQGEAEVEEE</sequence>
<evidence type="ECO:0000313" key="8">
    <source>
        <dbReference type="Proteomes" id="UP000266506"/>
    </source>
</evidence>
<dbReference type="PANTHER" id="PTHR10458:SF8">
    <property type="entry name" value="PEPTIDE DEFORMYLASE 2"/>
    <property type="match status" value="1"/>
</dbReference>
<comment type="function">
    <text evidence="6">Removes the formyl group from the N-terminal Met of newly synthesized proteins. Requires at least a dipeptide for an efficient rate of reaction. N-terminal L-methionine is a prerequisite for activity but the enzyme has broad specificity at other positions.</text>
</comment>
<dbReference type="GO" id="GO:0046872">
    <property type="term" value="F:metal ion binding"/>
    <property type="evidence" value="ECO:0007669"/>
    <property type="project" value="UniProtKB-KW"/>
</dbReference>
<feature type="binding site" evidence="6">
    <location>
        <position position="113"/>
    </location>
    <ligand>
        <name>Fe cation</name>
        <dbReference type="ChEBI" id="CHEBI:24875"/>
    </ligand>
</feature>
<dbReference type="InterPro" id="IPR036821">
    <property type="entry name" value="Peptide_deformylase_sf"/>
</dbReference>
<evidence type="ECO:0000256" key="2">
    <source>
        <dbReference type="ARBA" id="ARBA00022723"/>
    </source>
</evidence>
<evidence type="ECO:0000256" key="3">
    <source>
        <dbReference type="ARBA" id="ARBA00022801"/>
    </source>
</evidence>
<feature type="binding site" evidence="6">
    <location>
        <position position="162"/>
    </location>
    <ligand>
        <name>Fe cation</name>
        <dbReference type="ChEBI" id="CHEBI:24875"/>
    </ligand>
</feature>
<dbReference type="OrthoDB" id="9784988at2"/>
<feature type="active site" evidence="6">
    <location>
        <position position="163"/>
    </location>
</feature>
<dbReference type="Gene3D" id="3.90.45.10">
    <property type="entry name" value="Peptide deformylase"/>
    <property type="match status" value="1"/>
</dbReference>
<dbReference type="EC" id="3.5.1.88" evidence="6"/>
<dbReference type="CDD" id="cd00487">
    <property type="entry name" value="Pep_deformylase"/>
    <property type="match status" value="1"/>
</dbReference>
<dbReference type="HAMAP" id="MF_00163">
    <property type="entry name" value="Pep_deformylase"/>
    <property type="match status" value="1"/>
</dbReference>
<keyword evidence="2 6" id="KW-0479">Metal-binding</keyword>
<dbReference type="RefSeq" id="WP_119016199.1">
    <property type="nucleotide sequence ID" value="NZ_QXEV01000009.1"/>
</dbReference>
<evidence type="ECO:0000313" key="7">
    <source>
        <dbReference type="EMBL" id="RIA75879.1"/>
    </source>
</evidence>
<keyword evidence="4 6" id="KW-0648">Protein biosynthesis</keyword>
<comment type="caution">
    <text evidence="7">The sequence shown here is derived from an EMBL/GenBank/DDBJ whole genome shotgun (WGS) entry which is preliminary data.</text>
</comment>
<gene>
    <name evidence="6" type="primary">def</name>
    <name evidence="7" type="ORF">EI71_01052</name>
</gene>
<dbReference type="GO" id="GO:0006412">
    <property type="term" value="P:translation"/>
    <property type="evidence" value="ECO:0007669"/>
    <property type="project" value="UniProtKB-UniRule"/>
</dbReference>
<dbReference type="PRINTS" id="PR01576">
    <property type="entry name" value="PDEFORMYLASE"/>
</dbReference>
<reference evidence="7 8" key="1">
    <citation type="submission" date="2018-08" db="EMBL/GenBank/DDBJ databases">
        <title>Genomic Encyclopedia of Archaeal and Bacterial Type Strains, Phase II (KMG-II): from individual species to whole genera.</title>
        <authorList>
            <person name="Goeker M."/>
        </authorList>
    </citation>
    <scope>NUCLEOTIDE SEQUENCE [LARGE SCALE GENOMIC DNA]</scope>
    <source>
        <strain evidence="7 8">ATCC 27112</strain>
    </source>
</reference>
<evidence type="ECO:0000256" key="4">
    <source>
        <dbReference type="ARBA" id="ARBA00022917"/>
    </source>
</evidence>
<keyword evidence="8" id="KW-1185">Reference proteome</keyword>